<feature type="region of interest" description="Disordered" evidence="1">
    <location>
        <begin position="434"/>
        <end position="485"/>
    </location>
</feature>
<protein>
    <recommendedName>
        <fullName evidence="4">BRCA1-A complex subunit RAP80</fullName>
    </recommendedName>
</protein>
<dbReference type="PANTHER" id="PTHR15932">
    <property type="entry name" value="UBIQUITIN INTERACTION MOTIF-CONTAINING PROTEIN 1"/>
    <property type="match status" value="1"/>
</dbReference>
<dbReference type="GO" id="GO:0006302">
    <property type="term" value="P:double-strand break repair"/>
    <property type="evidence" value="ECO:0007669"/>
    <property type="project" value="InterPro"/>
</dbReference>
<feature type="compositionally biased region" description="Polar residues" evidence="1">
    <location>
        <begin position="316"/>
        <end position="342"/>
    </location>
</feature>
<evidence type="ECO:0000313" key="2">
    <source>
        <dbReference type="EMBL" id="KAK7143918.1"/>
    </source>
</evidence>
<sequence length="922" mass="102868">MMPRRKRTPDESGRRAKVSRVEHNEETLVISDSEQEEDDSSLKQSCRTSRRRRRENESQLREMTEEEMLLLAMRLSAQEANTAAERRQLEDSDIQKAIEESLHESAVNDSQGQDEAASSSGHPQQSVANTILHLRRKLSYPRPDQRHSGNERENTSPLQEMPDLSQVTSSHLSSRSLTQVSKTPATSQDKTSDKLTVISDTPEDELFKSRSESQLSPVFPRHRLIRQPVVCVEKLSQELIPGSAGSINFHTEDSTVTSTCADRLLSPRQDSSISKWPVFTQERFKPTSDLPEDKDGHQNANGKEDDTQIPDEDTPLPTQLSQGLSTDPDTCLSPSRRSQISSPKCVPENSKEDVTETSKTPDQKQVDDQTTQGENVKSDTEKAPNQSWNEITSHMVLHLADDDDDEEDAGSEEVLFPSPVKKISIRQIRTELSPNQSCVSSATVTLDPSTQDTQMSQSVLEEDSRASKGAESQPSDRKPTHTSLGKGPCSISYYWGVPFCPVGQSPDEYTRVIMCQMEVYEKSLKEAQRKLLRKADWGQPVLPGSSERPFGGRRWKRNRAPQLSEDEEENEEEGGKEKNRKAVQEEREEERQGSVVGSQEEAEGGLSETYVVVSSPETKDEQVEKSPFFSQEEPVTAAANRSFRKKPPWDISDETQIKEQEEQEVQTHEGCEEDEIVCPETQMTENSSPELMITSPASPAQPQSHAASVGEVMEVEEGGGASVAAEEMMEQEIDPGPPPHSQRMECPMCSKLFPFSRIEIHAAFCDGEADQQEEQSQVVARRKRTRGNLTEVSQRSGKSAEMEKCFLCQELVSPHEYPEHVNVCFKKKDPRTNQENGLLSALERTERRPTGGSDEPGPSDVSTKSSCCLADPAVTGTSESADSSSMTSCPSNTFSPRSENTDCLIDSSKNSLRLSRKRKFKR</sequence>
<feature type="compositionally biased region" description="Basic and acidic residues" evidence="1">
    <location>
        <begin position="84"/>
        <end position="103"/>
    </location>
</feature>
<evidence type="ECO:0000256" key="1">
    <source>
        <dbReference type="SAM" id="MobiDB-lite"/>
    </source>
</evidence>
<feature type="region of interest" description="Disordered" evidence="1">
    <location>
        <begin position="140"/>
        <end position="197"/>
    </location>
</feature>
<feature type="compositionally biased region" description="Basic and acidic residues" evidence="1">
    <location>
        <begin position="143"/>
        <end position="154"/>
    </location>
</feature>
<dbReference type="Proteomes" id="UP001364617">
    <property type="component" value="Unassembled WGS sequence"/>
</dbReference>
<feature type="region of interest" description="Disordered" evidence="1">
    <location>
        <begin position="684"/>
        <end position="709"/>
    </location>
</feature>
<feature type="compositionally biased region" description="Basic and acidic residues" evidence="1">
    <location>
        <begin position="284"/>
        <end position="306"/>
    </location>
</feature>
<evidence type="ECO:0008006" key="4">
    <source>
        <dbReference type="Google" id="ProtNLM"/>
    </source>
</evidence>
<feature type="compositionally biased region" description="Low complexity" evidence="1">
    <location>
        <begin position="875"/>
        <end position="888"/>
    </location>
</feature>
<feature type="compositionally biased region" description="Basic and acidic residues" evidence="1">
    <location>
        <begin position="54"/>
        <end position="63"/>
    </location>
</feature>
<dbReference type="Gene3D" id="6.10.250.1800">
    <property type="match status" value="1"/>
</dbReference>
<dbReference type="SMART" id="SM00726">
    <property type="entry name" value="UIM"/>
    <property type="match status" value="2"/>
</dbReference>
<name>A0AAN9CR25_9TELE</name>
<dbReference type="PANTHER" id="PTHR15932:SF2">
    <property type="entry name" value="BRCA1-A COMPLEX SUBUNIT RAP80"/>
    <property type="match status" value="1"/>
</dbReference>
<organism evidence="2 3">
    <name type="scientific">Phoxinus phoxinus</name>
    <name type="common">Eurasian minnow</name>
    <dbReference type="NCBI Taxonomy" id="58324"/>
    <lineage>
        <taxon>Eukaryota</taxon>
        <taxon>Metazoa</taxon>
        <taxon>Chordata</taxon>
        <taxon>Craniata</taxon>
        <taxon>Vertebrata</taxon>
        <taxon>Euteleostomi</taxon>
        <taxon>Actinopterygii</taxon>
        <taxon>Neopterygii</taxon>
        <taxon>Teleostei</taxon>
        <taxon>Ostariophysi</taxon>
        <taxon>Cypriniformes</taxon>
        <taxon>Leuciscidae</taxon>
        <taxon>Phoxininae</taxon>
        <taxon>Phoxinus</taxon>
    </lineage>
</organism>
<dbReference type="AlphaFoldDB" id="A0AAN9CR25"/>
<dbReference type="PROSITE" id="PS50330">
    <property type="entry name" value="UIM"/>
    <property type="match status" value="1"/>
</dbReference>
<gene>
    <name evidence="2" type="ORF">R3I93_014927</name>
</gene>
<dbReference type="InterPro" id="IPR003903">
    <property type="entry name" value="UIM_dom"/>
</dbReference>
<comment type="caution">
    <text evidence="2">The sequence shown here is derived from an EMBL/GenBank/DDBJ whole genome shotgun (WGS) entry which is preliminary data.</text>
</comment>
<feature type="compositionally biased region" description="Polar residues" evidence="1">
    <location>
        <begin position="107"/>
        <end position="126"/>
    </location>
</feature>
<feature type="region of interest" description="Disordered" evidence="1">
    <location>
        <begin position="1"/>
        <end position="64"/>
    </location>
</feature>
<feature type="region of interest" description="Disordered" evidence="1">
    <location>
        <begin position="776"/>
        <end position="796"/>
    </location>
</feature>
<feature type="compositionally biased region" description="Low complexity" evidence="1">
    <location>
        <begin position="695"/>
        <end position="709"/>
    </location>
</feature>
<dbReference type="GO" id="GO:0045739">
    <property type="term" value="P:positive regulation of DNA repair"/>
    <property type="evidence" value="ECO:0007669"/>
    <property type="project" value="TreeGrafter"/>
</dbReference>
<dbReference type="GO" id="GO:0070530">
    <property type="term" value="F:K63-linked polyubiquitin modification-dependent protein binding"/>
    <property type="evidence" value="ECO:0007669"/>
    <property type="project" value="InterPro"/>
</dbReference>
<feature type="region of interest" description="Disordered" evidence="1">
    <location>
        <begin position="538"/>
        <end position="651"/>
    </location>
</feature>
<evidence type="ECO:0000313" key="3">
    <source>
        <dbReference type="Proteomes" id="UP001364617"/>
    </source>
</evidence>
<accession>A0AAN9CR25</accession>
<feature type="compositionally biased region" description="Polar residues" evidence="1">
    <location>
        <begin position="889"/>
        <end position="898"/>
    </location>
</feature>
<dbReference type="GO" id="GO:0070531">
    <property type="term" value="C:BRCA1-A complex"/>
    <property type="evidence" value="ECO:0007669"/>
    <property type="project" value="InterPro"/>
</dbReference>
<dbReference type="GO" id="GO:0042393">
    <property type="term" value="F:histone binding"/>
    <property type="evidence" value="ECO:0007669"/>
    <property type="project" value="TreeGrafter"/>
</dbReference>
<reference evidence="2 3" key="1">
    <citation type="submission" date="2024-02" db="EMBL/GenBank/DDBJ databases">
        <title>Chromosome-level genome assembly of the Eurasian Minnow (Phoxinus phoxinus).</title>
        <authorList>
            <person name="Oriowo T.O."/>
            <person name="Martin S."/>
            <person name="Stange M."/>
            <person name="Chrysostomakis Y."/>
            <person name="Brown T."/>
            <person name="Winkler S."/>
            <person name="Kukowka S."/>
            <person name="Myers E.W."/>
            <person name="Bohne A."/>
        </authorList>
    </citation>
    <scope>NUCLEOTIDE SEQUENCE [LARGE SCALE GENOMIC DNA]</scope>
    <source>
        <strain evidence="2">ZFMK-TIS-60720</strain>
        <tissue evidence="2">Whole Organism</tissue>
    </source>
</reference>
<dbReference type="EMBL" id="JAYKXH010000015">
    <property type="protein sequence ID" value="KAK7143918.1"/>
    <property type="molecule type" value="Genomic_DNA"/>
</dbReference>
<feature type="compositionally biased region" description="Polar residues" evidence="1">
    <location>
        <begin position="787"/>
        <end position="796"/>
    </location>
</feature>
<feature type="compositionally biased region" description="Polar residues" evidence="1">
    <location>
        <begin position="434"/>
        <end position="459"/>
    </location>
</feature>
<feature type="compositionally biased region" description="Basic and acidic residues" evidence="1">
    <location>
        <begin position="349"/>
        <end position="367"/>
    </location>
</feature>
<feature type="compositionally biased region" description="Basic and acidic residues" evidence="1">
    <location>
        <begin position="573"/>
        <end position="592"/>
    </location>
</feature>
<feature type="compositionally biased region" description="Polar residues" evidence="1">
    <location>
        <begin position="165"/>
        <end position="189"/>
    </location>
</feature>
<dbReference type="InterPro" id="IPR038868">
    <property type="entry name" value="RAP80"/>
</dbReference>
<feature type="region of interest" description="Disordered" evidence="1">
    <location>
        <begin position="284"/>
        <end position="388"/>
    </location>
</feature>
<proteinExistence type="predicted"/>
<feature type="region of interest" description="Disordered" evidence="1">
    <location>
        <begin position="827"/>
        <end position="922"/>
    </location>
</feature>
<feature type="region of interest" description="Disordered" evidence="1">
    <location>
        <begin position="79"/>
        <end position="126"/>
    </location>
</feature>
<feature type="compositionally biased region" description="Basic and acidic residues" evidence="1">
    <location>
        <begin position="8"/>
        <end position="26"/>
    </location>
</feature>
<dbReference type="CDD" id="cd20912">
    <property type="entry name" value="AIR_RAP80-like"/>
    <property type="match status" value="1"/>
</dbReference>
<feature type="compositionally biased region" description="Basic and acidic residues" evidence="1">
    <location>
        <begin position="462"/>
        <end position="479"/>
    </location>
</feature>
<keyword evidence="3" id="KW-1185">Reference proteome</keyword>